<protein>
    <recommendedName>
        <fullName evidence="2">CHAT domain-containing protein</fullName>
    </recommendedName>
</protein>
<feature type="compositionally biased region" description="Basic and acidic residues" evidence="1">
    <location>
        <begin position="70"/>
        <end position="81"/>
    </location>
</feature>
<accession>A0A9P4IZN4</accession>
<dbReference type="EMBL" id="ML996087">
    <property type="protein sequence ID" value="KAF2151626.1"/>
    <property type="molecule type" value="Genomic_DNA"/>
</dbReference>
<gene>
    <name evidence="3" type="ORF">K461DRAFT_279107</name>
</gene>
<feature type="domain" description="CHAT" evidence="2">
    <location>
        <begin position="4"/>
        <end position="56"/>
    </location>
</feature>
<comment type="caution">
    <text evidence="3">The sequence shown here is derived from an EMBL/GenBank/DDBJ whole genome shotgun (WGS) entry which is preliminary data.</text>
</comment>
<evidence type="ECO:0000259" key="2">
    <source>
        <dbReference type="Pfam" id="PF12770"/>
    </source>
</evidence>
<dbReference type="InterPro" id="IPR024983">
    <property type="entry name" value="CHAT_dom"/>
</dbReference>
<evidence type="ECO:0000313" key="3">
    <source>
        <dbReference type="EMBL" id="KAF2151626.1"/>
    </source>
</evidence>
<dbReference type="Proteomes" id="UP000799439">
    <property type="component" value="Unassembled WGS sequence"/>
</dbReference>
<dbReference type="AlphaFoldDB" id="A0A9P4IZN4"/>
<name>A0A9P4IZN4_9PEZI</name>
<dbReference type="OrthoDB" id="9991317at2759"/>
<feature type="non-terminal residue" evidence="3">
    <location>
        <position position="115"/>
    </location>
</feature>
<reference evidence="3" key="1">
    <citation type="journal article" date="2020" name="Stud. Mycol.">
        <title>101 Dothideomycetes genomes: a test case for predicting lifestyles and emergence of pathogens.</title>
        <authorList>
            <person name="Haridas S."/>
            <person name="Albert R."/>
            <person name="Binder M."/>
            <person name="Bloem J."/>
            <person name="Labutti K."/>
            <person name="Salamov A."/>
            <person name="Andreopoulos B."/>
            <person name="Baker S."/>
            <person name="Barry K."/>
            <person name="Bills G."/>
            <person name="Bluhm B."/>
            <person name="Cannon C."/>
            <person name="Castanera R."/>
            <person name="Culley D."/>
            <person name="Daum C."/>
            <person name="Ezra D."/>
            <person name="Gonzalez J."/>
            <person name="Henrissat B."/>
            <person name="Kuo A."/>
            <person name="Liang C."/>
            <person name="Lipzen A."/>
            <person name="Lutzoni F."/>
            <person name="Magnuson J."/>
            <person name="Mondo S."/>
            <person name="Nolan M."/>
            <person name="Ohm R."/>
            <person name="Pangilinan J."/>
            <person name="Park H.-J."/>
            <person name="Ramirez L."/>
            <person name="Alfaro M."/>
            <person name="Sun H."/>
            <person name="Tritt A."/>
            <person name="Yoshinaga Y."/>
            <person name="Zwiers L.-H."/>
            <person name="Turgeon B."/>
            <person name="Goodwin S."/>
            <person name="Spatafora J."/>
            <person name="Crous P."/>
            <person name="Grigoriev I."/>
        </authorList>
    </citation>
    <scope>NUCLEOTIDE SEQUENCE</scope>
    <source>
        <strain evidence="3">CBS 260.36</strain>
    </source>
</reference>
<dbReference type="Pfam" id="PF12770">
    <property type="entry name" value="CHAT"/>
    <property type="match status" value="1"/>
</dbReference>
<feature type="region of interest" description="Disordered" evidence="1">
    <location>
        <begin position="70"/>
        <end position="91"/>
    </location>
</feature>
<sequence>MIVGCGSGMSTVTYMDDVFGLPLSLFHARAQAVVSTLWPLDDDDGAAFSQAFYGKARELLERDMDHVKVDTMQHAEGDKNPDLAQKASESDFSEALRSRSIVDLAKCYQHAVLKL</sequence>
<organism evidence="3 4">
    <name type="scientific">Myriangium duriaei CBS 260.36</name>
    <dbReference type="NCBI Taxonomy" id="1168546"/>
    <lineage>
        <taxon>Eukaryota</taxon>
        <taxon>Fungi</taxon>
        <taxon>Dikarya</taxon>
        <taxon>Ascomycota</taxon>
        <taxon>Pezizomycotina</taxon>
        <taxon>Dothideomycetes</taxon>
        <taxon>Dothideomycetidae</taxon>
        <taxon>Myriangiales</taxon>
        <taxon>Myriangiaceae</taxon>
        <taxon>Myriangium</taxon>
    </lineage>
</organism>
<proteinExistence type="predicted"/>
<evidence type="ECO:0000313" key="4">
    <source>
        <dbReference type="Proteomes" id="UP000799439"/>
    </source>
</evidence>
<keyword evidence="4" id="KW-1185">Reference proteome</keyword>
<evidence type="ECO:0000256" key="1">
    <source>
        <dbReference type="SAM" id="MobiDB-lite"/>
    </source>
</evidence>